<dbReference type="Proteomes" id="UP000183365">
    <property type="component" value="Unassembled WGS sequence"/>
</dbReference>
<keyword evidence="2" id="KW-1185">Reference proteome</keyword>
<dbReference type="AlphaFoldDB" id="A0A1L0AY33"/>
<dbReference type="EMBL" id="FQNF01000015">
    <property type="protein sequence ID" value="SGZ38984.1"/>
    <property type="molecule type" value="Genomic_DNA"/>
</dbReference>
<evidence type="ECO:0000313" key="1">
    <source>
        <dbReference type="EMBL" id="SGZ38984.1"/>
    </source>
</evidence>
<dbReference type="VEuPathDB" id="FungiDB:HGUI_01184"/>
<dbReference type="OrthoDB" id="10386415at2759"/>
<accession>A0A1L0AY33</accession>
<proteinExistence type="predicted"/>
<gene>
    <name evidence="1" type="ORF">HGUI_01184</name>
</gene>
<name>A0A1L0AY33_9ASCO</name>
<protein>
    <submittedName>
        <fullName evidence="1">Uncharacterized protein</fullName>
    </submittedName>
</protein>
<reference evidence="2" key="1">
    <citation type="submission" date="2016-11" db="EMBL/GenBank/DDBJ databases">
        <authorList>
            <person name="Guldener U."/>
        </authorList>
    </citation>
    <scope>NUCLEOTIDE SEQUENCE [LARGE SCALE GENOMIC DNA]</scope>
</reference>
<organism evidence="1 2">
    <name type="scientific">Hanseniaspora guilliermondii</name>
    <dbReference type="NCBI Taxonomy" id="56406"/>
    <lineage>
        <taxon>Eukaryota</taxon>
        <taxon>Fungi</taxon>
        <taxon>Dikarya</taxon>
        <taxon>Ascomycota</taxon>
        <taxon>Saccharomycotina</taxon>
        <taxon>Saccharomycetes</taxon>
        <taxon>Saccharomycodales</taxon>
        <taxon>Saccharomycodaceae</taxon>
        <taxon>Hanseniaspora</taxon>
    </lineage>
</organism>
<sequence length="348" mass="40737">MIANIVFQDLIKDDDIFDIIMWNIFKPFDFSENNQTAKAQLLTLKLVSKDLNESICKYCLKIKMSALKKYNSYIKNFNFIKDYSMSELMVLSRFSNEASLDKYLKYPHCYNNLEGVVTLCNLFDEVTFRLKIKLYFNKDALAAICKLSTEQKKVDQNFISQVIPLSHLLLHKNVMNFCLLPKHEGGIIEIIERSYISERWTYTLAKLLCKAINSLLQYKTDLEVLMNYDKMFSIYYDFPLDKHIKNSLFLHENMKLNKNYNLCIQTKNTYLNNTEETPGLIDYNEIEHIDGREAKLEKLVAVCWPFSCKSNEDTALLTFDRSSTFGVDSYLSPDFYEALFNIHSSDDL</sequence>
<evidence type="ECO:0000313" key="2">
    <source>
        <dbReference type="Proteomes" id="UP000183365"/>
    </source>
</evidence>